<accession>A0ABR3X533</accession>
<dbReference type="PANTHER" id="PTHR24055">
    <property type="entry name" value="MITOGEN-ACTIVATED PROTEIN KINASE"/>
    <property type="match status" value="1"/>
</dbReference>
<keyword evidence="1" id="KW-0723">Serine/threonine-protein kinase</keyword>
<keyword evidence="1" id="KW-0418">Kinase</keyword>
<keyword evidence="2" id="KW-0547">Nucleotide-binding</keyword>
<dbReference type="SUPFAM" id="SSF56112">
    <property type="entry name" value="Protein kinase-like (PK-like)"/>
    <property type="match status" value="1"/>
</dbReference>
<organism evidence="5 6">
    <name type="scientific">Paecilomyces lecythidis</name>
    <dbReference type="NCBI Taxonomy" id="3004212"/>
    <lineage>
        <taxon>Eukaryota</taxon>
        <taxon>Fungi</taxon>
        <taxon>Dikarya</taxon>
        <taxon>Ascomycota</taxon>
        <taxon>Pezizomycotina</taxon>
        <taxon>Eurotiomycetes</taxon>
        <taxon>Eurotiomycetidae</taxon>
        <taxon>Eurotiales</taxon>
        <taxon>Thermoascaceae</taxon>
        <taxon>Paecilomyces</taxon>
    </lineage>
</organism>
<reference evidence="5 6" key="1">
    <citation type="journal article" date="2024" name="IMA Fungus">
        <title>IMA Genome - F19 : A genome assembly and annotation guide to empower mycologists, including annotated draft genome sequences of Ceratocystis pirilliformis, Diaporthe australafricana, Fusarium ophioides, Paecilomyces lecythidis, and Sporothrix stenoceras.</title>
        <authorList>
            <person name="Aylward J."/>
            <person name="Wilson A.M."/>
            <person name="Visagie C.M."/>
            <person name="Spraker J."/>
            <person name="Barnes I."/>
            <person name="Buitendag C."/>
            <person name="Ceriani C."/>
            <person name="Del Mar Angel L."/>
            <person name="du Plessis D."/>
            <person name="Fuchs T."/>
            <person name="Gasser K."/>
            <person name="Kramer D."/>
            <person name="Li W."/>
            <person name="Munsamy K."/>
            <person name="Piso A."/>
            <person name="Price J.L."/>
            <person name="Sonnekus B."/>
            <person name="Thomas C."/>
            <person name="van der Nest A."/>
            <person name="van Dijk A."/>
            <person name="van Heerden A."/>
            <person name="van Vuuren N."/>
            <person name="Yilmaz N."/>
            <person name="Duong T.A."/>
            <person name="van der Merwe N.A."/>
            <person name="Wingfield M.J."/>
            <person name="Wingfield B.D."/>
        </authorList>
    </citation>
    <scope>NUCLEOTIDE SEQUENCE [LARGE SCALE GENOMIC DNA]</scope>
    <source>
        <strain evidence="5 6">CMW 18167</strain>
    </source>
</reference>
<keyword evidence="3" id="KW-0067">ATP-binding</keyword>
<dbReference type="PROSITE" id="PS50011">
    <property type="entry name" value="PROTEIN_KINASE_DOM"/>
    <property type="match status" value="1"/>
</dbReference>
<dbReference type="Pfam" id="PF00069">
    <property type="entry name" value="Pkinase"/>
    <property type="match status" value="1"/>
</dbReference>
<evidence type="ECO:0000256" key="3">
    <source>
        <dbReference type="ARBA" id="ARBA00022840"/>
    </source>
</evidence>
<dbReference type="InterPro" id="IPR050117">
    <property type="entry name" value="MAPK"/>
</dbReference>
<dbReference type="EMBL" id="JAVDPF010000029">
    <property type="protein sequence ID" value="KAL1871022.1"/>
    <property type="molecule type" value="Genomic_DNA"/>
</dbReference>
<proteinExistence type="predicted"/>
<feature type="domain" description="Protein kinase" evidence="4">
    <location>
        <begin position="1"/>
        <end position="285"/>
    </location>
</feature>
<gene>
    <name evidence="5" type="ORF">Plec18167_007330</name>
</gene>
<sequence>MAPARCNLREVSYSRLFSLEVARALSGSLALAVAHIHSQGYVHGDIHLRNILVKLPSSFDHLSVEKLYEEYGEPETVPIARRDGGPLPPNAPAEAVVPLYLGKDAREFLLSDTHLLLSDFGEAFSPDREVRLGADCHTPLAMRPPEARFKPQAPLSYSADTWSLATAIWDILGMKSIFSSEFADADDVTSQQIDILGPMPSNWWKRWEERYRFFNDDGRPREERYVWSPIEDAFEECVQHYRRKLKRGEFDEEEPAAILDLMRRMLAFRPEDRPPVEEVLQSEWMVKWALPDFERSLQVQKTDVVG</sequence>
<evidence type="ECO:0000313" key="5">
    <source>
        <dbReference type="EMBL" id="KAL1871022.1"/>
    </source>
</evidence>
<dbReference type="Proteomes" id="UP001583193">
    <property type="component" value="Unassembled WGS sequence"/>
</dbReference>
<evidence type="ECO:0000256" key="1">
    <source>
        <dbReference type="ARBA" id="ARBA00022527"/>
    </source>
</evidence>
<evidence type="ECO:0000259" key="4">
    <source>
        <dbReference type="PROSITE" id="PS50011"/>
    </source>
</evidence>
<name>A0ABR3X533_9EURO</name>
<dbReference type="SMART" id="SM00220">
    <property type="entry name" value="S_TKc"/>
    <property type="match status" value="1"/>
</dbReference>
<evidence type="ECO:0000256" key="2">
    <source>
        <dbReference type="ARBA" id="ARBA00022741"/>
    </source>
</evidence>
<protein>
    <recommendedName>
        <fullName evidence="4">Protein kinase domain-containing protein</fullName>
    </recommendedName>
</protein>
<dbReference type="InterPro" id="IPR011009">
    <property type="entry name" value="Kinase-like_dom_sf"/>
</dbReference>
<keyword evidence="1" id="KW-0808">Transferase</keyword>
<comment type="caution">
    <text evidence="5">The sequence shown here is derived from an EMBL/GenBank/DDBJ whole genome shotgun (WGS) entry which is preliminary data.</text>
</comment>
<dbReference type="Gene3D" id="1.10.510.10">
    <property type="entry name" value="Transferase(Phosphotransferase) domain 1"/>
    <property type="match status" value="1"/>
</dbReference>
<dbReference type="InterPro" id="IPR000719">
    <property type="entry name" value="Prot_kinase_dom"/>
</dbReference>
<evidence type="ECO:0000313" key="6">
    <source>
        <dbReference type="Proteomes" id="UP001583193"/>
    </source>
</evidence>
<keyword evidence="6" id="KW-1185">Reference proteome</keyword>